<dbReference type="AlphaFoldDB" id="A0A699JX79"/>
<proteinExistence type="predicted"/>
<accession>A0A699JX79</accession>
<keyword evidence="2" id="KW-0695">RNA-directed DNA polymerase</keyword>
<name>A0A699JX79_TANCI</name>
<feature type="non-terminal residue" evidence="2">
    <location>
        <position position="1"/>
    </location>
</feature>
<dbReference type="GO" id="GO:0003964">
    <property type="term" value="F:RNA-directed DNA polymerase activity"/>
    <property type="evidence" value="ECO:0007669"/>
    <property type="project" value="UniProtKB-KW"/>
</dbReference>
<reference evidence="2" key="1">
    <citation type="journal article" date="2019" name="Sci. Rep.">
        <title>Draft genome of Tanacetum cinerariifolium, the natural source of mosquito coil.</title>
        <authorList>
            <person name="Yamashiro T."/>
            <person name="Shiraishi A."/>
            <person name="Satake H."/>
            <person name="Nakayama K."/>
        </authorList>
    </citation>
    <scope>NUCLEOTIDE SEQUENCE</scope>
</reference>
<keyword evidence="2" id="KW-0548">Nucleotidyltransferase</keyword>
<feature type="compositionally biased region" description="Basic and acidic residues" evidence="1">
    <location>
        <begin position="113"/>
        <end position="124"/>
    </location>
</feature>
<organism evidence="2">
    <name type="scientific">Tanacetum cinerariifolium</name>
    <name type="common">Dalmatian daisy</name>
    <name type="synonym">Chrysanthemum cinerariifolium</name>
    <dbReference type="NCBI Taxonomy" id="118510"/>
    <lineage>
        <taxon>Eukaryota</taxon>
        <taxon>Viridiplantae</taxon>
        <taxon>Streptophyta</taxon>
        <taxon>Embryophyta</taxon>
        <taxon>Tracheophyta</taxon>
        <taxon>Spermatophyta</taxon>
        <taxon>Magnoliopsida</taxon>
        <taxon>eudicotyledons</taxon>
        <taxon>Gunneridae</taxon>
        <taxon>Pentapetalae</taxon>
        <taxon>asterids</taxon>
        <taxon>campanulids</taxon>
        <taxon>Asterales</taxon>
        <taxon>Asteraceae</taxon>
        <taxon>Asteroideae</taxon>
        <taxon>Anthemideae</taxon>
        <taxon>Anthemidinae</taxon>
        <taxon>Tanacetum</taxon>
    </lineage>
</organism>
<comment type="caution">
    <text evidence="2">The sequence shown here is derived from an EMBL/GenBank/DDBJ whole genome shotgun (WGS) entry which is preliminary data.</text>
</comment>
<evidence type="ECO:0000313" key="2">
    <source>
        <dbReference type="EMBL" id="GFA59039.1"/>
    </source>
</evidence>
<dbReference type="EMBL" id="BKCJ010451037">
    <property type="protein sequence ID" value="GFA59039.1"/>
    <property type="molecule type" value="Genomic_DNA"/>
</dbReference>
<feature type="region of interest" description="Disordered" evidence="1">
    <location>
        <begin position="111"/>
        <end position="148"/>
    </location>
</feature>
<gene>
    <name evidence="2" type="ORF">Tci_631011</name>
</gene>
<keyword evidence="2" id="KW-0808">Transferase</keyword>
<protein>
    <submittedName>
        <fullName evidence="2">Reverse transcriptase domain-containing protein</fullName>
    </submittedName>
</protein>
<evidence type="ECO:0000256" key="1">
    <source>
        <dbReference type="SAM" id="MobiDB-lite"/>
    </source>
</evidence>
<sequence>PTGAVALTMWIEKRESVIENSGCAKSQKARGHEASIGMLWVDFKALLVEEFCLSNEIEKLESEFWNHTMLEANHAWYTDRFHELAKLVQHLSAILTAGILTNEAVRCGTLTRSSEKRKEVEETSKQGGSWKDNKKAKVGKGIGGDIPS</sequence>